<accession>A0A248LFQ0</accession>
<evidence type="ECO:0000256" key="1">
    <source>
        <dbReference type="SAM" id="MobiDB-lite"/>
    </source>
</evidence>
<reference evidence="5" key="2">
    <citation type="submission" date="2017-06" db="EMBL/GenBank/DDBJ databases">
        <title>Whole genome sequence of Laribacter hongkongensis LHGZ1.</title>
        <authorList>
            <person name="Chen D."/>
            <person name="Wu H."/>
            <person name="Chen J."/>
        </authorList>
    </citation>
    <scope>NUCLEOTIDE SEQUENCE [LARGE SCALE GENOMIC DNA]</scope>
    <source>
        <strain evidence="5">LHGZ1</strain>
    </source>
</reference>
<dbReference type="EMBL" id="CP022115">
    <property type="protein sequence ID" value="ASJ24266.1"/>
    <property type="molecule type" value="Genomic_DNA"/>
</dbReference>
<organism evidence="2 5">
    <name type="scientific">Laribacter hongkongensis</name>
    <dbReference type="NCBI Taxonomy" id="168471"/>
    <lineage>
        <taxon>Bacteria</taxon>
        <taxon>Pseudomonadati</taxon>
        <taxon>Pseudomonadota</taxon>
        <taxon>Betaproteobacteria</taxon>
        <taxon>Neisseriales</taxon>
        <taxon>Aquaspirillaceae</taxon>
        <taxon>Laribacter</taxon>
    </lineage>
</organism>
<dbReference type="EMBL" id="CP022115">
    <property type="protein sequence ID" value="ASJ24116.1"/>
    <property type="molecule type" value="Genomic_DNA"/>
</dbReference>
<sequence length="110" mass="12011">MAARPASRRLRYCAWSSLRWLVSVSRSATSQPKMPASSTSRATVGITTPRSMRETASLPMPSRSATCSWVSPARCRWRAIARPTVRVSSAMSVVAMPVSLINLNGRQSTD</sequence>
<protein>
    <submittedName>
        <fullName evidence="2">Uncharacterized protein</fullName>
    </submittedName>
</protein>
<proteinExistence type="predicted"/>
<dbReference type="Proteomes" id="UP000197424">
    <property type="component" value="Chromosome"/>
</dbReference>
<name>A0A248LFQ0_9NEIS</name>
<reference evidence="2" key="3">
    <citation type="submission" date="2017-06" db="EMBL/GenBank/DDBJ databases">
        <authorList>
            <person name="Kim H.J."/>
            <person name="Triplett B.A."/>
        </authorList>
    </citation>
    <scope>NUCLEOTIDE SEQUENCE</scope>
    <source>
        <strain evidence="2">HLGZ1</strain>
    </source>
</reference>
<dbReference type="AlphaFoldDB" id="A0A248LFQ0"/>
<feature type="region of interest" description="Disordered" evidence="1">
    <location>
        <begin position="28"/>
        <end position="65"/>
    </location>
</feature>
<feature type="compositionally biased region" description="Polar residues" evidence="1">
    <location>
        <begin position="29"/>
        <end position="50"/>
    </location>
</feature>
<evidence type="ECO:0000313" key="3">
    <source>
        <dbReference type="EMBL" id="ASJ24116.1"/>
    </source>
</evidence>
<dbReference type="EMBL" id="CP022115">
    <property type="protein sequence ID" value="ASJ23294.1"/>
    <property type="molecule type" value="Genomic_DNA"/>
</dbReference>
<evidence type="ECO:0000313" key="2">
    <source>
        <dbReference type="EMBL" id="ASJ23294.1"/>
    </source>
</evidence>
<gene>
    <name evidence="2" type="ORF">LHGZ1_0463</name>
    <name evidence="3" type="ORF">LHGZ1_1285</name>
    <name evidence="4" type="ORF">LHGZ1_1435</name>
</gene>
<reference evidence="2" key="1">
    <citation type="journal article" date="2017" name="J. Antimicrob. Chemother.">
        <title>Emergence and genomic analysis of MDR Laribacter hongkongensis strain HLGZ1 from Guangzhou, China.</title>
        <authorList>
            <person name="Wu H.K."/>
            <person name="Chen J.H."/>
            <person name="Yang L."/>
            <person name="Li A.R."/>
            <person name="Su D.H."/>
            <person name="Lin Y.P."/>
            <person name="Chen D.Q."/>
        </authorList>
    </citation>
    <scope>NUCLEOTIDE SEQUENCE</scope>
    <source>
        <strain evidence="2">HLGZ1</strain>
    </source>
</reference>
<evidence type="ECO:0000313" key="5">
    <source>
        <dbReference type="Proteomes" id="UP000197424"/>
    </source>
</evidence>
<evidence type="ECO:0000313" key="4">
    <source>
        <dbReference type="EMBL" id="ASJ24266.1"/>
    </source>
</evidence>